<sequence length="604" mass="68165">MEDHLSNKIAAGEVVERPASVVKELVENGIDANSSKIRVDVEDGGLGKIRILDNGEGIEKEDRETAFYRHATSKIHSDRDLFRIRTLGFRGEALPSIASVSKMTLTSSTDGQEGETLKIEGGEIKERKASPPRQGTEIIVEDLFYNTPARLKYLKSVHTEIGHISDVINRMALSHPEIAFELYHNDKNLLKTAGQGDLLRVLHAIYGKSVVKGMKKLEASSADFQVSGYAAEPGHARSNRSYMTIVINGRYVKNIAVSKAVQAGYNTLLPIGKYPIVCLHITLNPMLIDVNVHPSKMEVRLSKEQALQKLIQDSLKSLWSYDPIVPEMKPPKQKKPAAEQLQFSFEAESASNIQEETRSSEQERQVSAYKEPEFTQLENKVNESAEKHAPENNFQVSESDRQAAENSNNKRIPSLYPIGQLHGTYILAQNEQGFYMIDQHAAQERINYEFYLRKLADPPKETQELLVPITLHLNGIEAAIIEQHTLELEKVGVFAEPFGTNTFLIRSYPSWFPAGEEKSTLEEIIEQIKEVKNIQLDKLRNDAAAMMACKAAIKANHRLQVSDMHALIEEWRKCQDPFTCPHGRPVMIQYSLYEIEKMFKRVMN</sequence>
<evidence type="ECO:0000256" key="5">
    <source>
        <dbReference type="SAM" id="MobiDB-lite"/>
    </source>
</evidence>
<keyword evidence="3 4" id="KW-0234">DNA repair</keyword>
<feature type="compositionally biased region" description="Basic and acidic residues" evidence="5">
    <location>
        <begin position="355"/>
        <end position="364"/>
    </location>
</feature>
<dbReference type="Pfam" id="PF13589">
    <property type="entry name" value="HATPase_c_3"/>
    <property type="match status" value="1"/>
</dbReference>
<evidence type="ECO:0000259" key="7">
    <source>
        <dbReference type="SMART" id="SM01340"/>
    </source>
</evidence>
<dbReference type="CDD" id="cd00782">
    <property type="entry name" value="MutL_Trans"/>
    <property type="match status" value="1"/>
</dbReference>
<dbReference type="Proteomes" id="UP000198778">
    <property type="component" value="Unassembled WGS sequence"/>
</dbReference>
<evidence type="ECO:0000256" key="1">
    <source>
        <dbReference type="ARBA" id="ARBA00006082"/>
    </source>
</evidence>
<evidence type="ECO:0000256" key="4">
    <source>
        <dbReference type="HAMAP-Rule" id="MF_00149"/>
    </source>
</evidence>
<dbReference type="GO" id="GO:0140664">
    <property type="term" value="F:ATP-dependent DNA damage sensor activity"/>
    <property type="evidence" value="ECO:0007669"/>
    <property type="project" value="InterPro"/>
</dbReference>
<dbReference type="InterPro" id="IPR014721">
    <property type="entry name" value="Ribsml_uS5_D2-typ_fold_subgr"/>
</dbReference>
<dbReference type="PROSITE" id="PS00058">
    <property type="entry name" value="DNA_MISMATCH_REPAIR_1"/>
    <property type="match status" value="1"/>
</dbReference>
<dbReference type="NCBIfam" id="TIGR00585">
    <property type="entry name" value="mutl"/>
    <property type="match status" value="1"/>
</dbReference>
<dbReference type="EMBL" id="FNIL01000001">
    <property type="protein sequence ID" value="SDN30428.1"/>
    <property type="molecule type" value="Genomic_DNA"/>
</dbReference>
<dbReference type="Gene3D" id="3.30.565.10">
    <property type="entry name" value="Histidine kinase-like ATPase, C-terminal domain"/>
    <property type="match status" value="1"/>
</dbReference>
<evidence type="ECO:0000259" key="6">
    <source>
        <dbReference type="SMART" id="SM00853"/>
    </source>
</evidence>
<dbReference type="GO" id="GO:0030983">
    <property type="term" value="F:mismatched DNA binding"/>
    <property type="evidence" value="ECO:0007669"/>
    <property type="project" value="InterPro"/>
</dbReference>
<dbReference type="AlphaFoldDB" id="A0A1H0A9X7"/>
<dbReference type="Gene3D" id="3.30.1370.100">
    <property type="entry name" value="MutL, C-terminal domain, regulatory subdomain"/>
    <property type="match status" value="1"/>
</dbReference>
<dbReference type="HAMAP" id="MF_00149">
    <property type="entry name" value="DNA_mis_repair"/>
    <property type="match status" value="1"/>
</dbReference>
<dbReference type="FunFam" id="3.30.565.10:FF:000003">
    <property type="entry name" value="DNA mismatch repair endonuclease MutL"/>
    <property type="match status" value="1"/>
</dbReference>
<dbReference type="InterPro" id="IPR042121">
    <property type="entry name" value="MutL_C_regsub"/>
</dbReference>
<feature type="region of interest" description="Disordered" evidence="5">
    <location>
        <begin position="348"/>
        <end position="413"/>
    </location>
</feature>
<dbReference type="InterPro" id="IPR037198">
    <property type="entry name" value="MutL_C_sf"/>
</dbReference>
<name>A0A1H0A9X7_9BACI</name>
<dbReference type="SUPFAM" id="SSF55874">
    <property type="entry name" value="ATPase domain of HSP90 chaperone/DNA topoisomerase II/histidine kinase"/>
    <property type="match status" value="1"/>
</dbReference>
<feature type="compositionally biased region" description="Basic and acidic residues" evidence="5">
    <location>
        <begin position="380"/>
        <end position="390"/>
    </location>
</feature>
<comment type="similarity">
    <text evidence="1 4">Belongs to the DNA mismatch repair MutL/HexB family.</text>
</comment>
<protein>
    <recommendedName>
        <fullName evidence="4">DNA mismatch repair protein MutL</fullName>
    </recommendedName>
</protein>
<dbReference type="InterPro" id="IPR036890">
    <property type="entry name" value="HATPase_C_sf"/>
</dbReference>
<dbReference type="GO" id="GO:0005524">
    <property type="term" value="F:ATP binding"/>
    <property type="evidence" value="ECO:0007669"/>
    <property type="project" value="InterPro"/>
</dbReference>
<organism evidence="8 9">
    <name type="scientific">Alkalicoccus daliensis</name>
    <dbReference type="NCBI Taxonomy" id="745820"/>
    <lineage>
        <taxon>Bacteria</taxon>
        <taxon>Bacillati</taxon>
        <taxon>Bacillota</taxon>
        <taxon>Bacilli</taxon>
        <taxon>Bacillales</taxon>
        <taxon>Bacillaceae</taxon>
        <taxon>Alkalicoccus</taxon>
    </lineage>
</organism>
<dbReference type="GO" id="GO:0032300">
    <property type="term" value="C:mismatch repair complex"/>
    <property type="evidence" value="ECO:0007669"/>
    <property type="project" value="InterPro"/>
</dbReference>
<dbReference type="Gene3D" id="3.30.230.10">
    <property type="match status" value="1"/>
</dbReference>
<dbReference type="InterPro" id="IPR020667">
    <property type="entry name" value="DNA_mismatch_repair_MutL"/>
</dbReference>
<keyword evidence="9" id="KW-1185">Reference proteome</keyword>
<dbReference type="InterPro" id="IPR002099">
    <property type="entry name" value="MutL/Mlh/PMS"/>
</dbReference>
<dbReference type="SUPFAM" id="SSF118116">
    <property type="entry name" value="DNA mismatch repair protein MutL"/>
    <property type="match status" value="1"/>
</dbReference>
<dbReference type="Pfam" id="PF01119">
    <property type="entry name" value="DNA_mis_repair"/>
    <property type="match status" value="1"/>
</dbReference>
<dbReference type="InterPro" id="IPR014762">
    <property type="entry name" value="DNA_mismatch_repair_CS"/>
</dbReference>
<dbReference type="SMART" id="SM00853">
    <property type="entry name" value="MutL_C"/>
    <property type="match status" value="1"/>
</dbReference>
<dbReference type="STRING" id="745820.SAMN04488053_101411"/>
<feature type="domain" description="MutL C-terminal dimerisation" evidence="6">
    <location>
        <begin position="417"/>
        <end position="559"/>
    </location>
</feature>
<dbReference type="CDD" id="cd16926">
    <property type="entry name" value="HATPase_MutL-MLH-PMS-like"/>
    <property type="match status" value="1"/>
</dbReference>
<gene>
    <name evidence="4" type="primary">mutL</name>
    <name evidence="8" type="ORF">SAMN04488053_101411</name>
</gene>
<accession>A0A1H0A9X7</accession>
<reference evidence="9" key="1">
    <citation type="submission" date="2016-10" db="EMBL/GenBank/DDBJ databases">
        <authorList>
            <person name="Varghese N."/>
            <person name="Submissions S."/>
        </authorList>
    </citation>
    <scope>NUCLEOTIDE SEQUENCE [LARGE SCALE GENOMIC DNA]</scope>
    <source>
        <strain evidence="9">CGMCC 1.10369</strain>
    </source>
</reference>
<keyword evidence="2 4" id="KW-0227">DNA damage</keyword>
<dbReference type="InterPro" id="IPR014790">
    <property type="entry name" value="MutL_C"/>
</dbReference>
<dbReference type="Gene3D" id="3.30.1540.20">
    <property type="entry name" value="MutL, C-terminal domain, dimerisation subdomain"/>
    <property type="match status" value="1"/>
</dbReference>
<comment type="function">
    <text evidence="4">This protein is involved in the repair of mismatches in DNA. It is required for dam-dependent methyl-directed DNA mismatch repair. May act as a 'molecular matchmaker', a protein that promotes the formation of a stable complex between two or more DNA-binding proteins in an ATP-dependent manner without itself being part of a final effector complex.</text>
</comment>
<dbReference type="InterPro" id="IPR042120">
    <property type="entry name" value="MutL_C_dimsub"/>
</dbReference>
<proteinExistence type="inferred from homology"/>
<dbReference type="SMART" id="SM01340">
    <property type="entry name" value="DNA_mis_repair"/>
    <property type="match status" value="1"/>
</dbReference>
<dbReference type="InterPro" id="IPR020568">
    <property type="entry name" value="Ribosomal_Su5_D2-typ_SF"/>
</dbReference>
<dbReference type="PANTHER" id="PTHR10073:SF12">
    <property type="entry name" value="DNA MISMATCH REPAIR PROTEIN MLH1"/>
    <property type="match status" value="1"/>
</dbReference>
<evidence type="ECO:0000256" key="3">
    <source>
        <dbReference type="ARBA" id="ARBA00023204"/>
    </source>
</evidence>
<feature type="domain" description="DNA mismatch repair protein S5" evidence="7">
    <location>
        <begin position="202"/>
        <end position="320"/>
    </location>
</feature>
<dbReference type="GO" id="GO:0006298">
    <property type="term" value="P:mismatch repair"/>
    <property type="evidence" value="ECO:0007669"/>
    <property type="project" value="UniProtKB-UniRule"/>
</dbReference>
<evidence type="ECO:0000256" key="2">
    <source>
        <dbReference type="ARBA" id="ARBA00022763"/>
    </source>
</evidence>
<evidence type="ECO:0000313" key="8">
    <source>
        <dbReference type="EMBL" id="SDN30428.1"/>
    </source>
</evidence>
<dbReference type="SUPFAM" id="SSF54211">
    <property type="entry name" value="Ribosomal protein S5 domain 2-like"/>
    <property type="match status" value="1"/>
</dbReference>
<dbReference type="GO" id="GO:0016887">
    <property type="term" value="F:ATP hydrolysis activity"/>
    <property type="evidence" value="ECO:0007669"/>
    <property type="project" value="InterPro"/>
</dbReference>
<evidence type="ECO:0000313" key="9">
    <source>
        <dbReference type="Proteomes" id="UP000198778"/>
    </source>
</evidence>
<dbReference type="PANTHER" id="PTHR10073">
    <property type="entry name" value="DNA MISMATCH REPAIR PROTEIN MLH, PMS, MUTL"/>
    <property type="match status" value="1"/>
</dbReference>
<dbReference type="InterPro" id="IPR038973">
    <property type="entry name" value="MutL/Mlh/Pms-like"/>
</dbReference>
<dbReference type="Pfam" id="PF08676">
    <property type="entry name" value="MutL_C"/>
    <property type="match status" value="1"/>
</dbReference>
<dbReference type="NCBIfam" id="NF000950">
    <property type="entry name" value="PRK00095.1-3"/>
    <property type="match status" value="1"/>
</dbReference>
<dbReference type="InterPro" id="IPR013507">
    <property type="entry name" value="DNA_mismatch_S5_2-like"/>
</dbReference>